<dbReference type="InterPro" id="IPR001546">
    <property type="entry name" value="GPCR_Pheromne_A_rcpt"/>
</dbReference>
<feature type="compositionally biased region" description="Acidic residues" evidence="10">
    <location>
        <begin position="436"/>
        <end position="448"/>
    </location>
</feature>
<evidence type="ECO:0000256" key="11">
    <source>
        <dbReference type="SAM" id="Phobius"/>
    </source>
</evidence>
<accession>A0AAD7X9I4</accession>
<comment type="subcellular location">
    <subcellularLocation>
        <location evidence="1">Membrane</location>
        <topology evidence="1">Multi-pass membrane protein</topology>
    </subcellularLocation>
</comment>
<protein>
    <submittedName>
        <fullName evidence="12">Uncharacterized protein</fullName>
    </submittedName>
</protein>
<evidence type="ECO:0000256" key="7">
    <source>
        <dbReference type="ARBA" id="ARBA00023136"/>
    </source>
</evidence>
<evidence type="ECO:0000256" key="4">
    <source>
        <dbReference type="ARBA" id="ARBA00022692"/>
    </source>
</evidence>
<keyword evidence="13" id="KW-1185">Reference proteome</keyword>
<keyword evidence="5 11" id="KW-1133">Transmembrane helix</keyword>
<evidence type="ECO:0000256" key="1">
    <source>
        <dbReference type="ARBA" id="ARBA00004141"/>
    </source>
</evidence>
<feature type="transmembrane region" description="Helical" evidence="11">
    <location>
        <begin position="563"/>
        <end position="580"/>
    </location>
</feature>
<dbReference type="GO" id="GO:0005886">
    <property type="term" value="C:plasma membrane"/>
    <property type="evidence" value="ECO:0007669"/>
    <property type="project" value="TreeGrafter"/>
</dbReference>
<feature type="transmembrane region" description="Helical" evidence="11">
    <location>
        <begin position="706"/>
        <end position="739"/>
    </location>
</feature>
<feature type="region of interest" description="Disordered" evidence="10">
    <location>
        <begin position="952"/>
        <end position="983"/>
    </location>
</feature>
<keyword evidence="7 11" id="KW-0472">Membrane</keyword>
<keyword evidence="4 11" id="KW-0812">Transmembrane</keyword>
<dbReference type="PRINTS" id="PR00899">
    <property type="entry name" value="GPCRSTE3"/>
</dbReference>
<dbReference type="Pfam" id="PF02076">
    <property type="entry name" value="STE3"/>
    <property type="match status" value="1"/>
</dbReference>
<keyword evidence="9" id="KW-0807">Transducer</keyword>
<keyword evidence="6" id="KW-0297">G-protein coupled receptor</keyword>
<dbReference type="GO" id="GO:0004933">
    <property type="term" value="F:mating-type a-factor pheromone receptor activity"/>
    <property type="evidence" value="ECO:0007669"/>
    <property type="project" value="InterPro"/>
</dbReference>
<organism evidence="12 13">
    <name type="scientific">Trametes cubensis</name>
    <dbReference type="NCBI Taxonomy" id="1111947"/>
    <lineage>
        <taxon>Eukaryota</taxon>
        <taxon>Fungi</taxon>
        <taxon>Dikarya</taxon>
        <taxon>Basidiomycota</taxon>
        <taxon>Agaricomycotina</taxon>
        <taxon>Agaricomycetes</taxon>
        <taxon>Polyporales</taxon>
        <taxon>Polyporaceae</taxon>
        <taxon>Trametes</taxon>
    </lineage>
</organism>
<dbReference type="PANTHER" id="PTHR28097">
    <property type="entry name" value="PHEROMONE A FACTOR RECEPTOR"/>
    <property type="match status" value="1"/>
</dbReference>
<evidence type="ECO:0000256" key="10">
    <source>
        <dbReference type="SAM" id="MobiDB-lite"/>
    </source>
</evidence>
<feature type="region of interest" description="Disordered" evidence="10">
    <location>
        <begin position="1"/>
        <end position="30"/>
    </location>
</feature>
<feature type="transmembrane region" description="Helical" evidence="11">
    <location>
        <begin position="592"/>
        <end position="612"/>
    </location>
</feature>
<dbReference type="InterPro" id="IPR001499">
    <property type="entry name" value="GPCR_STE3"/>
</dbReference>
<comment type="caution">
    <text evidence="12">The sequence shown here is derived from an EMBL/GenBank/DDBJ whole genome shotgun (WGS) entry which is preliminary data.</text>
</comment>
<feature type="transmembrane region" description="Helical" evidence="11">
    <location>
        <begin position="820"/>
        <end position="841"/>
    </location>
</feature>
<name>A0AAD7X9I4_9APHY</name>
<dbReference type="GO" id="GO:0000750">
    <property type="term" value="P:pheromone-dependent signal transduction involved in conjugation with cellular fusion"/>
    <property type="evidence" value="ECO:0007669"/>
    <property type="project" value="TreeGrafter"/>
</dbReference>
<evidence type="ECO:0000313" key="12">
    <source>
        <dbReference type="EMBL" id="KAJ8474672.1"/>
    </source>
</evidence>
<evidence type="ECO:0000256" key="3">
    <source>
        <dbReference type="ARBA" id="ARBA00022507"/>
    </source>
</evidence>
<evidence type="ECO:0000256" key="8">
    <source>
        <dbReference type="ARBA" id="ARBA00023170"/>
    </source>
</evidence>
<feature type="transmembrane region" description="Helical" evidence="11">
    <location>
        <begin position="624"/>
        <end position="647"/>
    </location>
</feature>
<evidence type="ECO:0000256" key="9">
    <source>
        <dbReference type="ARBA" id="ARBA00023224"/>
    </source>
</evidence>
<dbReference type="Proteomes" id="UP001215151">
    <property type="component" value="Unassembled WGS sequence"/>
</dbReference>
<dbReference type="AlphaFoldDB" id="A0AAD7X9I4"/>
<keyword evidence="8" id="KW-0675">Receptor</keyword>
<evidence type="ECO:0000256" key="2">
    <source>
        <dbReference type="ARBA" id="ARBA00011085"/>
    </source>
</evidence>
<sequence length="983" mass="110084">MSAPVPGPASEPLVPKAFKPEGPYESQSRRYTVPPFKGLELRDPEQALAFAQRILSGGLAGSPEANQTDLLLGFEITARQPPLTVDEARLLWNMLRRMTNVENLVLEDPDGLLMLIPTPELEANPLVLPKLKRLRYCMMFSIDFCYTFLSVLQQAPLESITLRYPKEYDQESDDESSDPFALLARGWLADKLLHLDVENLRYEYFDYTAAMPLPHLATLSLAFVLDDVSPRMPILGYLLAIVPSLYDLVILTSAAPDPLSPDQQPPIQAIWQENMEAQSHSTTRWYLDRVQAGLFDLCLLNLQNPVREVDVIQMDPFSIQSIGVYVPDPFPATAPTALGLEFKETSTCPLGAFSAALGHLRNFWSARPHTAPPKALTIHLSVKHPQELQALLTDMFALVLDSPRIEGFELNIRLHCKRNHPDPARPRRRYPHQMLEEDDSSDSSEEDPEKPSERRARRTANPCIEANHFFSQMPVVLAGYWDARFEEATAGALGVLVNISSYCSPKDVCVMSTKGSPTSYWVSLQASGQYDPMESGPQRHVYLSASAPCSPAPSPPPTMHAELPYVAFLAALLVLIPLPWHWRARNIATLSMIAWLFVINVIYGVDAIIWYHNVAKVALVWCDITTRIIVGAGMALPAACMCISIHLAQVASVSRVQSTKADKRRRQIIELLLCFGVPCIWMALHYCVQGHRFDIIEDYGCRPNTYVSIPAIFLIWVPPLIFATVTFVYAGIALMHFLRHRITFARHLENSNSGLTTSRYLRLMAMAFVEIVITAVSSSLTLWFSTLGLRPWTNWADVHWNFSRIDVYVTQWTPPLVNNYYYAIWYIIPVSSLIFFAFFAFGQDALKEYAACLKWVRDRVLCCGRRKAARSDKFAVGPFMSLPSASLVSSPSITSPLPSYQSAISGNDVRIMAEKDFDTKDGYDAQSKDRPTAMPVPIHHIAAFSPDDHSSYYSSSVPPSPSHTDASYGHSFPEASPHPHDLV</sequence>
<feature type="region of interest" description="Disordered" evidence="10">
    <location>
        <begin position="421"/>
        <end position="459"/>
    </location>
</feature>
<dbReference type="PANTHER" id="PTHR28097:SF1">
    <property type="entry name" value="PHEROMONE A FACTOR RECEPTOR"/>
    <property type="match status" value="1"/>
</dbReference>
<gene>
    <name evidence="12" type="ORF">ONZ51_g7059</name>
</gene>
<proteinExistence type="inferred from homology"/>
<feature type="transmembrane region" description="Helical" evidence="11">
    <location>
        <begin position="760"/>
        <end position="784"/>
    </location>
</feature>
<evidence type="ECO:0000256" key="5">
    <source>
        <dbReference type="ARBA" id="ARBA00022989"/>
    </source>
</evidence>
<comment type="similarity">
    <text evidence="2">Belongs to the G-protein coupled receptor 4 family.</text>
</comment>
<dbReference type="CDD" id="cd14966">
    <property type="entry name" value="7tmD_STE3"/>
    <property type="match status" value="1"/>
</dbReference>
<keyword evidence="3" id="KW-0589">Pheromone response</keyword>
<feature type="transmembrane region" description="Helical" evidence="11">
    <location>
        <begin position="668"/>
        <end position="686"/>
    </location>
</feature>
<reference evidence="12" key="1">
    <citation type="submission" date="2022-11" db="EMBL/GenBank/DDBJ databases">
        <title>Genome Sequence of Cubamyces cubensis.</title>
        <authorList>
            <person name="Buettner E."/>
        </authorList>
    </citation>
    <scope>NUCLEOTIDE SEQUENCE</scope>
    <source>
        <strain evidence="12">MPL-01</strain>
    </source>
</reference>
<evidence type="ECO:0000256" key="6">
    <source>
        <dbReference type="ARBA" id="ARBA00023040"/>
    </source>
</evidence>
<dbReference type="PRINTS" id="PR00900">
    <property type="entry name" value="PHEROMONEAR"/>
</dbReference>
<evidence type="ECO:0000313" key="13">
    <source>
        <dbReference type="Proteomes" id="UP001215151"/>
    </source>
</evidence>
<dbReference type="EMBL" id="JAPEVG010000181">
    <property type="protein sequence ID" value="KAJ8474672.1"/>
    <property type="molecule type" value="Genomic_DNA"/>
</dbReference>